<evidence type="ECO:0000256" key="4">
    <source>
        <dbReference type="ARBA" id="ARBA00023136"/>
    </source>
</evidence>
<keyword evidence="4 5" id="KW-0472">Membrane</keyword>
<reference evidence="7" key="1">
    <citation type="submission" date="2020-05" db="EMBL/GenBank/DDBJ databases">
        <title>Phylogenomic resolution of chytrid fungi.</title>
        <authorList>
            <person name="Stajich J.E."/>
            <person name="Amses K."/>
            <person name="Simmons R."/>
            <person name="Seto K."/>
            <person name="Myers J."/>
            <person name="Bonds A."/>
            <person name="Quandt C.A."/>
            <person name="Barry K."/>
            <person name="Liu P."/>
            <person name="Grigoriev I."/>
            <person name="Longcore J.E."/>
            <person name="James T.Y."/>
        </authorList>
    </citation>
    <scope>NUCLEOTIDE SEQUENCE</scope>
    <source>
        <strain evidence="7">JEL0476</strain>
    </source>
</reference>
<comment type="subcellular location">
    <subcellularLocation>
        <location evidence="1">Membrane</location>
        <topology evidence="1">Multi-pass membrane protein</topology>
    </subcellularLocation>
</comment>
<feature type="transmembrane region" description="Helical" evidence="5">
    <location>
        <begin position="187"/>
        <end position="208"/>
    </location>
</feature>
<dbReference type="InterPro" id="IPR050186">
    <property type="entry name" value="TPT_transporter"/>
</dbReference>
<dbReference type="AlphaFoldDB" id="A0AAD5TXD6"/>
<evidence type="ECO:0000313" key="7">
    <source>
        <dbReference type="EMBL" id="KAJ3214395.1"/>
    </source>
</evidence>
<dbReference type="PANTHER" id="PTHR11132">
    <property type="entry name" value="SOLUTE CARRIER FAMILY 35"/>
    <property type="match status" value="1"/>
</dbReference>
<feature type="transmembrane region" description="Helical" evidence="5">
    <location>
        <begin position="145"/>
        <end position="166"/>
    </location>
</feature>
<evidence type="ECO:0000256" key="1">
    <source>
        <dbReference type="ARBA" id="ARBA00004141"/>
    </source>
</evidence>
<proteinExistence type="predicted"/>
<evidence type="ECO:0000256" key="5">
    <source>
        <dbReference type="SAM" id="Phobius"/>
    </source>
</evidence>
<evidence type="ECO:0000259" key="6">
    <source>
        <dbReference type="Pfam" id="PF03151"/>
    </source>
</evidence>
<comment type="caution">
    <text evidence="7">The sequence shown here is derived from an EMBL/GenBank/DDBJ whole genome shotgun (WGS) entry which is preliminary data.</text>
</comment>
<dbReference type="Proteomes" id="UP001211065">
    <property type="component" value="Unassembled WGS sequence"/>
</dbReference>
<gene>
    <name evidence="7" type="primary">DRP1</name>
    <name evidence="7" type="ORF">HK099_006895</name>
</gene>
<organism evidence="7 8">
    <name type="scientific">Clydaea vesicula</name>
    <dbReference type="NCBI Taxonomy" id="447962"/>
    <lineage>
        <taxon>Eukaryota</taxon>
        <taxon>Fungi</taxon>
        <taxon>Fungi incertae sedis</taxon>
        <taxon>Chytridiomycota</taxon>
        <taxon>Chytridiomycota incertae sedis</taxon>
        <taxon>Chytridiomycetes</taxon>
        <taxon>Lobulomycetales</taxon>
        <taxon>Lobulomycetaceae</taxon>
        <taxon>Clydaea</taxon>
    </lineage>
</organism>
<evidence type="ECO:0000313" key="8">
    <source>
        <dbReference type="Proteomes" id="UP001211065"/>
    </source>
</evidence>
<protein>
    <submittedName>
        <fullName evidence="7">UAA transporter</fullName>
    </submittedName>
</protein>
<accession>A0AAD5TXD6</accession>
<feature type="transmembrane region" description="Helical" evidence="5">
    <location>
        <begin position="58"/>
        <end position="79"/>
    </location>
</feature>
<dbReference type="InterPro" id="IPR004853">
    <property type="entry name" value="Sugar_P_trans_dom"/>
</dbReference>
<sequence>MVIFGVVLATVGELEFTTLGFILTFLGVVLSSLKGMATNLLLIGNLKLHPFDLLRKMAVLSFFQCLVIAFWCGEVTLFMEQLEHNRAEQSAMMGHVIQEISAGGNWVLKPANGKNEWVFVPEEGAGQSKLMATGYSAYFDKNTKLYLALLVNGLLAFLLNFVSFTANKKTSALSMTVAGNVKQAMSIVLSVVLFGYVVTSINGFDFLLQKSKPVQAIEASSKEWEYDSHQTKKSLNQSALTTPQTLHYNDYYETLHEIAKNKVLHPFYINKNLQCNPKLLLQQDSVNAITSEIEFKRNDSAYMDDYSVNNCSCSDALIVTKKDINKHLKISDEDSLKVKRTRSMY</sequence>
<feature type="domain" description="Sugar phosphate transporter" evidence="6">
    <location>
        <begin position="140"/>
        <end position="203"/>
    </location>
</feature>
<evidence type="ECO:0000256" key="2">
    <source>
        <dbReference type="ARBA" id="ARBA00022692"/>
    </source>
</evidence>
<name>A0AAD5TXD6_9FUNG</name>
<dbReference type="GO" id="GO:0016020">
    <property type="term" value="C:membrane"/>
    <property type="evidence" value="ECO:0007669"/>
    <property type="project" value="UniProtKB-SubCell"/>
</dbReference>
<dbReference type="Pfam" id="PF03151">
    <property type="entry name" value="TPT"/>
    <property type="match status" value="1"/>
</dbReference>
<keyword evidence="2 5" id="KW-0812">Transmembrane</keyword>
<dbReference type="EMBL" id="JADGJW010000625">
    <property type="protein sequence ID" value="KAJ3214395.1"/>
    <property type="molecule type" value="Genomic_DNA"/>
</dbReference>
<keyword evidence="3 5" id="KW-1133">Transmembrane helix</keyword>
<keyword evidence="8" id="KW-1185">Reference proteome</keyword>
<evidence type="ECO:0000256" key="3">
    <source>
        <dbReference type="ARBA" id="ARBA00022989"/>
    </source>
</evidence>